<dbReference type="PROSITE" id="PS50238">
    <property type="entry name" value="RHOGAP"/>
    <property type="match status" value="1"/>
</dbReference>
<dbReference type="InterPro" id="IPR023578">
    <property type="entry name" value="Ras_GEF_dom_sf"/>
</dbReference>
<dbReference type="SUPFAM" id="SSF48350">
    <property type="entry name" value="GTPase activation domain, GAP"/>
    <property type="match status" value="1"/>
</dbReference>
<dbReference type="STRING" id="1051891.A0A0C3QQ16"/>
<feature type="region of interest" description="Disordered" evidence="3">
    <location>
        <begin position="448"/>
        <end position="476"/>
    </location>
</feature>
<dbReference type="Pfam" id="PF00617">
    <property type="entry name" value="RasGEF"/>
    <property type="match status" value="1"/>
</dbReference>
<dbReference type="InterPro" id="IPR036964">
    <property type="entry name" value="RASGEF_cat_dom_sf"/>
</dbReference>
<feature type="domain" description="N-terminal Ras-GEF" evidence="4">
    <location>
        <begin position="519"/>
        <end position="686"/>
    </location>
</feature>
<dbReference type="Proteomes" id="UP000054248">
    <property type="component" value="Unassembled WGS sequence"/>
</dbReference>
<dbReference type="PANTHER" id="PTHR23176">
    <property type="entry name" value="RHO/RAC/CDC GTPASE-ACTIVATING PROTEIN"/>
    <property type="match status" value="1"/>
</dbReference>
<dbReference type="InterPro" id="IPR050729">
    <property type="entry name" value="Rho-GAP"/>
</dbReference>
<dbReference type="AlphaFoldDB" id="A0A0C3QQ16"/>
<evidence type="ECO:0000313" key="7">
    <source>
        <dbReference type="Proteomes" id="UP000054248"/>
    </source>
</evidence>
<dbReference type="GO" id="GO:0005737">
    <property type="term" value="C:cytoplasm"/>
    <property type="evidence" value="ECO:0007669"/>
    <property type="project" value="TreeGrafter"/>
</dbReference>
<dbReference type="PROSITE" id="PS50212">
    <property type="entry name" value="RASGEF_NTER"/>
    <property type="match status" value="1"/>
</dbReference>
<keyword evidence="1" id="KW-0343">GTPase activation</keyword>
<dbReference type="InterPro" id="IPR000651">
    <property type="entry name" value="Ras-like_Gua-exchang_fac_N"/>
</dbReference>
<sequence length="983" mass="108054">MNSNVNDLRVKVDSIRMDGLRSGKEVTVKNAIGGREAARTLRAGSRPPVERSASNDSVGAARSKLAALLAEEGLSRDTLSRLDHRRVADSLALYQRAQAGSEPILASEFLAGGSPTDLVSAFSGSDDRPNWLTRLVVDMILGQVGKAEMKGEDGPGPDGSRTSSSTYVRAGAVARWIHVGERCLSNGDECSWKAIVAALCCIAIVRLEKVWKRVDERELQIMEDWVKGEKKLESDGVSVWFGDLRRAMADAIENARVMGQADRFNVAPLLGATKRLRDSLRRWEACAAVKKSQRQPTPDTHALVEFWARCRADPSPRLASINQMLPLSFAIESRQRGLYQPYFWKPHTTHSAAQSILPLLFPEPLPTVSLIDRNALIRTKKETLLGPVPGAEINEAQVQKLTNPNGRSKSRTPSRQRNIAEVDLDETLIPCFGGELVLKLPRDDGKSRPTSFVDSLFPNASPADGAKAPTRGNSIRLNTGSRLERKGSQMRLSRRSSLPSISQRNSLLIPDAPVVESSMRVTVKSGTIDRLVDVLVSGLDGVGVSHADDNGEMPLRDGKSKSFKVDRAEFARVWWTGFRSFVTPLVLFELLRKRFVGGQTARDPLAAALQRDSSPSGESTESPATTQLRLDVLSTLSYWFSVGGGAQDILDDLELYQSVQAFLNSDLPGTSPDVVAVRKSLFETFVSLTSLPVRDVTPPKEANGVESSTHRFGSQPPPLDDVTPDDLVSNLDCIAQTVFRGVTEANMFELADILETQTADRTGWFSLRDVSSQDDGAYPDIHVVGDCLRQWLRELPESIFTNHLYASFLEVIKIPDYDERKTQLRGLIWQLPQPNFDILRRLLEHLDLVVDNEEHNHMTPDSLAICFNVTLCKPPTLASFDNMQHTLSLVKHCILHYGYLFSELEPEFDEVLLEEEEPEEDAEDAKSSSGPESPTAPGGSPPDERGLLGSSPEANMTQTSFFTAPEASPVSPHSPPFEVSPGA</sequence>
<dbReference type="CDD" id="cd00159">
    <property type="entry name" value="RhoGAP"/>
    <property type="match status" value="1"/>
</dbReference>
<accession>A0A0C3QQ16</accession>
<keyword evidence="2" id="KW-0344">Guanine-nucleotide releasing factor</keyword>
<evidence type="ECO:0000256" key="2">
    <source>
        <dbReference type="PROSITE-ProRule" id="PRU00135"/>
    </source>
</evidence>
<evidence type="ECO:0000313" key="6">
    <source>
        <dbReference type="EMBL" id="KIO30491.1"/>
    </source>
</evidence>
<dbReference type="HOGENOM" id="CLU_303076_0_0_1"/>
<evidence type="ECO:0000259" key="5">
    <source>
        <dbReference type="PROSITE" id="PS50238"/>
    </source>
</evidence>
<feature type="compositionally biased region" description="Acidic residues" evidence="3">
    <location>
        <begin position="913"/>
        <end position="923"/>
    </location>
</feature>
<dbReference type="GO" id="GO:0007264">
    <property type="term" value="P:small GTPase-mediated signal transduction"/>
    <property type="evidence" value="ECO:0007669"/>
    <property type="project" value="InterPro"/>
</dbReference>
<feature type="region of interest" description="Disordered" evidence="3">
    <location>
        <begin position="697"/>
        <end position="719"/>
    </location>
</feature>
<evidence type="ECO:0000259" key="4">
    <source>
        <dbReference type="PROSITE" id="PS50212"/>
    </source>
</evidence>
<protein>
    <recommendedName>
        <fullName evidence="8">Rho-GAP domain-containing protein</fullName>
    </recommendedName>
</protein>
<dbReference type="Gene3D" id="1.10.840.10">
    <property type="entry name" value="Ras guanine-nucleotide exchange factors catalytic domain"/>
    <property type="match status" value="1"/>
</dbReference>
<dbReference type="InterPro" id="IPR001895">
    <property type="entry name" value="RASGEF_cat_dom"/>
</dbReference>
<name>A0A0C3QQ16_9AGAM</name>
<dbReference type="PANTHER" id="PTHR23176:SF0">
    <property type="entry name" value="RHO GTPASE ACTIVATING PROTEIN AT 19D, ISOFORM D"/>
    <property type="match status" value="1"/>
</dbReference>
<dbReference type="SMART" id="SM00324">
    <property type="entry name" value="RhoGAP"/>
    <property type="match status" value="1"/>
</dbReference>
<dbReference type="SUPFAM" id="SSF48366">
    <property type="entry name" value="Ras GEF"/>
    <property type="match status" value="2"/>
</dbReference>
<keyword evidence="7" id="KW-1185">Reference proteome</keyword>
<evidence type="ECO:0008006" key="8">
    <source>
        <dbReference type="Google" id="ProtNLM"/>
    </source>
</evidence>
<feature type="domain" description="Rho-GAP" evidence="5">
    <location>
        <begin position="717"/>
        <end position="901"/>
    </location>
</feature>
<dbReference type="InterPro" id="IPR008936">
    <property type="entry name" value="Rho_GTPase_activation_prot"/>
</dbReference>
<proteinExistence type="predicted"/>
<dbReference type="Pfam" id="PF00620">
    <property type="entry name" value="RhoGAP"/>
    <property type="match status" value="1"/>
</dbReference>
<dbReference type="Gene3D" id="1.10.555.10">
    <property type="entry name" value="Rho GTPase activation protein"/>
    <property type="match status" value="1"/>
</dbReference>
<evidence type="ECO:0000256" key="3">
    <source>
        <dbReference type="SAM" id="MobiDB-lite"/>
    </source>
</evidence>
<organism evidence="6 7">
    <name type="scientific">Tulasnella calospora MUT 4182</name>
    <dbReference type="NCBI Taxonomy" id="1051891"/>
    <lineage>
        <taxon>Eukaryota</taxon>
        <taxon>Fungi</taxon>
        <taxon>Dikarya</taxon>
        <taxon>Basidiomycota</taxon>
        <taxon>Agaricomycotina</taxon>
        <taxon>Agaricomycetes</taxon>
        <taxon>Cantharellales</taxon>
        <taxon>Tulasnellaceae</taxon>
        <taxon>Tulasnella</taxon>
    </lineage>
</organism>
<dbReference type="EMBL" id="KN822971">
    <property type="protein sequence ID" value="KIO30491.1"/>
    <property type="molecule type" value="Genomic_DNA"/>
</dbReference>
<dbReference type="InterPro" id="IPR000198">
    <property type="entry name" value="RhoGAP_dom"/>
</dbReference>
<reference evidence="7" key="2">
    <citation type="submission" date="2015-01" db="EMBL/GenBank/DDBJ databases">
        <title>Evolutionary Origins and Diversification of the Mycorrhizal Mutualists.</title>
        <authorList>
            <consortium name="DOE Joint Genome Institute"/>
            <consortium name="Mycorrhizal Genomics Consortium"/>
            <person name="Kohler A."/>
            <person name="Kuo A."/>
            <person name="Nagy L.G."/>
            <person name="Floudas D."/>
            <person name="Copeland A."/>
            <person name="Barry K.W."/>
            <person name="Cichocki N."/>
            <person name="Veneault-Fourrey C."/>
            <person name="LaButti K."/>
            <person name="Lindquist E.A."/>
            <person name="Lipzen A."/>
            <person name="Lundell T."/>
            <person name="Morin E."/>
            <person name="Murat C."/>
            <person name="Riley R."/>
            <person name="Ohm R."/>
            <person name="Sun H."/>
            <person name="Tunlid A."/>
            <person name="Henrissat B."/>
            <person name="Grigoriev I.V."/>
            <person name="Hibbett D.S."/>
            <person name="Martin F."/>
        </authorList>
    </citation>
    <scope>NUCLEOTIDE SEQUENCE [LARGE SCALE GENOMIC DNA]</scope>
    <source>
        <strain evidence="7">MUT 4182</strain>
    </source>
</reference>
<feature type="region of interest" description="Disordered" evidence="3">
    <location>
        <begin position="913"/>
        <end position="983"/>
    </location>
</feature>
<feature type="compositionally biased region" description="Polar residues" evidence="3">
    <location>
        <begin position="952"/>
        <end position="962"/>
    </location>
</feature>
<gene>
    <name evidence="6" type="ORF">M407DRAFT_5566</name>
</gene>
<dbReference type="Gene3D" id="1.20.870.10">
    <property type="entry name" value="Son of sevenless (SoS) protein Chain: S domain 1"/>
    <property type="match status" value="1"/>
</dbReference>
<dbReference type="OrthoDB" id="79452at2759"/>
<evidence type="ECO:0000256" key="1">
    <source>
        <dbReference type="ARBA" id="ARBA00022468"/>
    </source>
</evidence>
<reference evidence="6 7" key="1">
    <citation type="submission" date="2014-04" db="EMBL/GenBank/DDBJ databases">
        <authorList>
            <consortium name="DOE Joint Genome Institute"/>
            <person name="Kuo A."/>
            <person name="Girlanda M."/>
            <person name="Perotto S."/>
            <person name="Kohler A."/>
            <person name="Nagy L.G."/>
            <person name="Floudas D."/>
            <person name="Copeland A."/>
            <person name="Barry K.W."/>
            <person name="Cichocki N."/>
            <person name="Veneault-Fourrey C."/>
            <person name="LaButti K."/>
            <person name="Lindquist E.A."/>
            <person name="Lipzen A."/>
            <person name="Lundell T."/>
            <person name="Morin E."/>
            <person name="Murat C."/>
            <person name="Sun H."/>
            <person name="Tunlid A."/>
            <person name="Henrissat B."/>
            <person name="Grigoriev I.V."/>
            <person name="Hibbett D.S."/>
            <person name="Martin F."/>
            <person name="Nordberg H.P."/>
            <person name="Cantor M.N."/>
            <person name="Hua S.X."/>
        </authorList>
    </citation>
    <scope>NUCLEOTIDE SEQUENCE [LARGE SCALE GENOMIC DNA]</scope>
    <source>
        <strain evidence="6 7">MUT 4182</strain>
    </source>
</reference>
<dbReference type="GO" id="GO:0005085">
    <property type="term" value="F:guanyl-nucleotide exchange factor activity"/>
    <property type="evidence" value="ECO:0007669"/>
    <property type="project" value="UniProtKB-KW"/>
</dbReference>
<dbReference type="GO" id="GO:0005096">
    <property type="term" value="F:GTPase activator activity"/>
    <property type="evidence" value="ECO:0007669"/>
    <property type="project" value="UniProtKB-KW"/>
</dbReference>